<proteinExistence type="inferred from homology"/>
<evidence type="ECO:0000313" key="8">
    <source>
        <dbReference type="Proteomes" id="UP000182584"/>
    </source>
</evidence>
<dbReference type="Pfam" id="PF04616">
    <property type="entry name" value="Glyco_hydro_43"/>
    <property type="match status" value="1"/>
</dbReference>
<dbReference type="InterPro" id="IPR000421">
    <property type="entry name" value="FA58C"/>
</dbReference>
<dbReference type="SUPFAM" id="SSF75005">
    <property type="entry name" value="Arabinanase/levansucrase/invertase"/>
    <property type="match status" value="1"/>
</dbReference>
<dbReference type="AlphaFoldDB" id="A0A1H9UYY9"/>
<dbReference type="Gene3D" id="2.60.120.260">
    <property type="entry name" value="Galactose-binding domain-like"/>
    <property type="match status" value="1"/>
</dbReference>
<keyword evidence="4" id="KW-0119">Carbohydrate metabolism</keyword>
<dbReference type="GO" id="GO:0004553">
    <property type="term" value="F:hydrolase activity, hydrolyzing O-glycosyl compounds"/>
    <property type="evidence" value="ECO:0007669"/>
    <property type="project" value="InterPro"/>
</dbReference>
<reference evidence="7 8" key="1">
    <citation type="submission" date="2016-10" db="EMBL/GenBank/DDBJ databases">
        <authorList>
            <person name="de Groot N.N."/>
        </authorList>
    </citation>
    <scope>NUCLEOTIDE SEQUENCE [LARGE SCALE GENOMIC DNA]</scope>
    <source>
        <strain evidence="7 8">AR40</strain>
    </source>
</reference>
<dbReference type="InterPro" id="IPR052176">
    <property type="entry name" value="Glycosyl_Hydrlase_43_Enz"/>
</dbReference>
<keyword evidence="2" id="KW-0858">Xylan degradation</keyword>
<dbReference type="PROSITE" id="PS50022">
    <property type="entry name" value="FA58C_3"/>
    <property type="match status" value="1"/>
</dbReference>
<dbReference type="InterPro" id="IPR008979">
    <property type="entry name" value="Galactose-bd-like_sf"/>
</dbReference>
<dbReference type="SUPFAM" id="SSF49785">
    <property type="entry name" value="Galactose-binding domain-like"/>
    <property type="match status" value="1"/>
</dbReference>
<keyword evidence="2" id="KW-0624">Polysaccharide degradation</keyword>
<keyword evidence="3 7" id="KW-0378">Hydrolase</keyword>
<dbReference type="PANTHER" id="PTHR43772:SF2">
    <property type="entry name" value="PUTATIVE (AFU_ORTHOLOGUE AFUA_2G04480)-RELATED"/>
    <property type="match status" value="1"/>
</dbReference>
<protein>
    <submittedName>
        <fullName evidence="7">Glycosyl hydrolases family 43</fullName>
    </submittedName>
</protein>
<comment type="similarity">
    <text evidence="1">Belongs to the glycosyl hydrolase 43 family.</text>
</comment>
<keyword evidence="5" id="KW-0326">Glycosidase</keyword>
<evidence type="ECO:0000313" key="7">
    <source>
        <dbReference type="EMBL" id="SES14243.1"/>
    </source>
</evidence>
<feature type="domain" description="F5/8 type C" evidence="6">
    <location>
        <begin position="347"/>
        <end position="517"/>
    </location>
</feature>
<evidence type="ECO:0000256" key="2">
    <source>
        <dbReference type="ARBA" id="ARBA00022651"/>
    </source>
</evidence>
<sequence length="606" mass="68610">MSRVYCNPLNLPYKYSFQKPNMPGLGDDKLSVYREAADPTLEYFKGRYYLFPSMTAGFYVSSNMLDWEYHELDAPIPVFDYAPDVRAVGDYLYFCASKRNEVCNFYRSKDPVNEGFEEIEGSFSFWDPDLFLDDDGRMYLYWGCSNITPIWGVELDPRTMEPVCDKKVMFEMDNKSRGYERIGMDHVSPKAGMDFEKAAEAIFQDLMKMPMELRQKEGLTTEDAVRKLARGFAGDDPYIEGAYMTKHDGKYYLQYAFPQTQTNVYGDGVLVGDNPLGPFEFARNNPFSYKPGGFINGAGHGSTIADEDGRYWHAASMSISVNNDMERRLGLWKAGFDADGELYCDQCYGDWPSDMDKEAFEEPEYMLLSYGKKAFVSSGVGADKLTNEDVKSWWKADSKTGEWAVIDLGEAMDVNCIQINFADDGIKAEIPEGAQCLVAHEIRYIDREKRLTRWILEGSLDGGDFFVIEDKSKADTNLCNDFVYRPEGIKARFIRLTVIEVPFDQNICVSGIRVFGKGNGRMPAKAAGVKAVMKTDIDMQVSWSKDNAAGHNIVWGYAPTKLYHSYLVLGRDSQNIGAIVKDSPIYVRVDSFNETGITHGDVIKIR</sequence>
<dbReference type="EMBL" id="FOGJ01000020">
    <property type="protein sequence ID" value="SES14243.1"/>
    <property type="molecule type" value="Genomic_DNA"/>
</dbReference>
<dbReference type="RefSeq" id="WP_074757302.1">
    <property type="nucleotide sequence ID" value="NZ_FOGJ01000020.1"/>
</dbReference>
<dbReference type="CDD" id="cd08982">
    <property type="entry name" value="GH43-like"/>
    <property type="match status" value="1"/>
</dbReference>
<dbReference type="OrthoDB" id="9801455at2"/>
<gene>
    <name evidence="7" type="ORF">SAMN04487884_12033</name>
</gene>
<dbReference type="eggNOG" id="COG3507">
    <property type="taxonomic scope" value="Bacteria"/>
</dbReference>
<evidence type="ECO:0000256" key="4">
    <source>
        <dbReference type="ARBA" id="ARBA00023277"/>
    </source>
</evidence>
<evidence type="ECO:0000256" key="3">
    <source>
        <dbReference type="ARBA" id="ARBA00022801"/>
    </source>
</evidence>
<evidence type="ECO:0000256" key="5">
    <source>
        <dbReference type="ARBA" id="ARBA00023295"/>
    </source>
</evidence>
<evidence type="ECO:0000259" key="6">
    <source>
        <dbReference type="PROSITE" id="PS50022"/>
    </source>
</evidence>
<name>A0A1H9UYY9_BUTFI</name>
<dbReference type="PANTHER" id="PTHR43772">
    <property type="entry name" value="ENDO-1,4-BETA-XYLANASE"/>
    <property type="match status" value="1"/>
</dbReference>
<dbReference type="InterPro" id="IPR006710">
    <property type="entry name" value="Glyco_hydro_43"/>
</dbReference>
<evidence type="ECO:0000256" key="1">
    <source>
        <dbReference type="ARBA" id="ARBA00009865"/>
    </source>
</evidence>
<dbReference type="Proteomes" id="UP000182584">
    <property type="component" value="Unassembled WGS sequence"/>
</dbReference>
<dbReference type="Gene3D" id="2.115.10.20">
    <property type="entry name" value="Glycosyl hydrolase domain, family 43"/>
    <property type="match status" value="1"/>
</dbReference>
<organism evidence="7 8">
    <name type="scientific">Butyrivibrio fibrisolvens</name>
    <dbReference type="NCBI Taxonomy" id="831"/>
    <lineage>
        <taxon>Bacteria</taxon>
        <taxon>Bacillati</taxon>
        <taxon>Bacillota</taxon>
        <taxon>Clostridia</taxon>
        <taxon>Lachnospirales</taxon>
        <taxon>Lachnospiraceae</taxon>
        <taxon>Butyrivibrio</taxon>
    </lineage>
</organism>
<accession>A0A1H9UYY9</accession>
<dbReference type="GO" id="GO:0045493">
    <property type="term" value="P:xylan catabolic process"/>
    <property type="evidence" value="ECO:0007669"/>
    <property type="project" value="UniProtKB-KW"/>
</dbReference>
<dbReference type="InterPro" id="IPR023296">
    <property type="entry name" value="Glyco_hydro_beta-prop_sf"/>
</dbReference>